<gene>
    <name evidence="2" type="ORF">HZF06_01060</name>
</gene>
<dbReference type="Proteomes" id="UP000512286">
    <property type="component" value="Chromosome"/>
</dbReference>
<feature type="transmembrane region" description="Helical" evidence="1">
    <location>
        <begin position="78"/>
        <end position="97"/>
    </location>
</feature>
<dbReference type="RefSeq" id="WP_181602095.1">
    <property type="nucleotide sequence ID" value="NZ_CP059378.1"/>
</dbReference>
<keyword evidence="1" id="KW-1133">Transmembrane helix</keyword>
<sequence>MKINKKELFLWELLGAVFISVCGITLHFTYELSNYNFIVGLFSSINESLWESIKPYFFSLVFFSCIEYFSFSSSLSNFFTAKITSVIFLSAFILFILNYTQSFLGGTNFLLNIITYVLGCIVAQIISFRILILNKHYALANLISLVFIISLIILFFAFTLNPPNCKLFKSLNKPTFYKFITPEIMA</sequence>
<feature type="transmembrane region" description="Helical" evidence="1">
    <location>
        <begin position="139"/>
        <end position="160"/>
    </location>
</feature>
<dbReference type="Pfam" id="PF20122">
    <property type="entry name" value="DUF6512"/>
    <property type="match status" value="1"/>
</dbReference>
<evidence type="ECO:0000313" key="2">
    <source>
        <dbReference type="EMBL" id="QLY80209.1"/>
    </source>
</evidence>
<reference evidence="2 3" key="1">
    <citation type="submission" date="2020-07" db="EMBL/GenBank/DDBJ databases">
        <title>Electron transfer.</title>
        <authorList>
            <person name="Huang L."/>
            <person name="Liu X."/>
            <person name="Zhou S."/>
        </authorList>
    </citation>
    <scope>NUCLEOTIDE SEQUENCE [LARGE SCALE GENOMIC DNA]</scope>
    <source>
        <strain evidence="2 3">Lx1</strain>
    </source>
</reference>
<keyword evidence="1" id="KW-0472">Membrane</keyword>
<evidence type="ECO:0000256" key="1">
    <source>
        <dbReference type="SAM" id="Phobius"/>
    </source>
</evidence>
<dbReference type="InterPro" id="IPR045407">
    <property type="entry name" value="DUF6512"/>
</dbReference>
<evidence type="ECO:0000313" key="3">
    <source>
        <dbReference type="Proteomes" id="UP000512286"/>
    </source>
</evidence>
<proteinExistence type="predicted"/>
<organism evidence="2 3">
    <name type="scientific">Clostridium intestinale</name>
    <dbReference type="NCBI Taxonomy" id="36845"/>
    <lineage>
        <taxon>Bacteria</taxon>
        <taxon>Bacillati</taxon>
        <taxon>Bacillota</taxon>
        <taxon>Clostridia</taxon>
        <taxon>Eubacteriales</taxon>
        <taxon>Clostridiaceae</taxon>
        <taxon>Clostridium</taxon>
    </lineage>
</organism>
<feature type="transmembrane region" description="Helical" evidence="1">
    <location>
        <begin position="9"/>
        <end position="30"/>
    </location>
</feature>
<dbReference type="EMBL" id="CP059378">
    <property type="protein sequence ID" value="QLY80209.1"/>
    <property type="molecule type" value="Genomic_DNA"/>
</dbReference>
<dbReference type="KEGG" id="cint:HZF06_01060"/>
<dbReference type="AlphaFoldDB" id="A0A7D6VRC7"/>
<protein>
    <submittedName>
        <fullName evidence="2">Uncharacterized protein</fullName>
    </submittedName>
</protein>
<name>A0A7D6VRC7_9CLOT</name>
<feature type="transmembrane region" description="Helical" evidence="1">
    <location>
        <begin position="109"/>
        <end position="132"/>
    </location>
</feature>
<keyword evidence="1" id="KW-0812">Transmembrane</keyword>
<accession>A0A7D6VRC7</accession>
<feature type="transmembrane region" description="Helical" evidence="1">
    <location>
        <begin position="53"/>
        <end position="71"/>
    </location>
</feature>